<evidence type="ECO:0000313" key="2">
    <source>
        <dbReference type="Proteomes" id="UP000681594"/>
    </source>
</evidence>
<reference evidence="1 2" key="1">
    <citation type="submission" date="2021-03" db="EMBL/GenBank/DDBJ databases">
        <authorList>
            <person name="So Y."/>
        </authorList>
    </citation>
    <scope>NUCLEOTIDE SEQUENCE [LARGE SCALE GENOMIC DNA]</scope>
    <source>
        <strain evidence="1 2">SSH11</strain>
    </source>
</reference>
<dbReference type="Proteomes" id="UP000681594">
    <property type="component" value="Unassembled WGS sequence"/>
</dbReference>
<proteinExistence type="predicted"/>
<protein>
    <submittedName>
        <fullName evidence="1">Uncharacterized protein</fullName>
    </submittedName>
</protein>
<comment type="caution">
    <text evidence="1">The sequence shown here is derived from an EMBL/GenBank/DDBJ whole genome shotgun (WGS) entry which is preliminary data.</text>
</comment>
<keyword evidence="2" id="KW-1185">Reference proteome</keyword>
<accession>A0ABS4AFK8</accession>
<dbReference type="EMBL" id="JAGIZB010000007">
    <property type="protein sequence ID" value="MBP0445029.1"/>
    <property type="molecule type" value="Genomic_DNA"/>
</dbReference>
<dbReference type="RefSeq" id="WP_209379271.1">
    <property type="nucleotide sequence ID" value="NZ_JAGIZB010000007.1"/>
</dbReference>
<organism evidence="1 2">
    <name type="scientific">Pararoseomonas baculiformis</name>
    <dbReference type="NCBI Taxonomy" id="2820812"/>
    <lineage>
        <taxon>Bacteria</taxon>
        <taxon>Pseudomonadati</taxon>
        <taxon>Pseudomonadota</taxon>
        <taxon>Alphaproteobacteria</taxon>
        <taxon>Acetobacterales</taxon>
        <taxon>Acetobacteraceae</taxon>
        <taxon>Pararoseomonas</taxon>
    </lineage>
</organism>
<evidence type="ECO:0000313" key="1">
    <source>
        <dbReference type="EMBL" id="MBP0445029.1"/>
    </source>
</evidence>
<name>A0ABS4AFK8_9PROT</name>
<sequence length="103" mass="11699">MSEDEATENPSYLCHIGHAFSISEMHVQQMHLVDRTLSAAWRALNERAEFCRCVMRDAEANGDRAAVARWTELQHEVKLKAEVMRGLIQRGWADLSTDSEGEP</sequence>
<gene>
    <name evidence="1" type="ORF">J8J14_09575</name>
</gene>